<proteinExistence type="predicted"/>
<dbReference type="Gene3D" id="3.40.50.720">
    <property type="entry name" value="NAD(P)-binding Rossmann-like Domain"/>
    <property type="match status" value="1"/>
</dbReference>
<gene>
    <name evidence="1" type="ORF">ACETAC_10180</name>
</gene>
<evidence type="ECO:0000313" key="2">
    <source>
        <dbReference type="Proteomes" id="UP000671913"/>
    </source>
</evidence>
<dbReference type="KEGG" id="aaut:ACETAC_10180"/>
<dbReference type="InterPro" id="IPR019892">
    <property type="entry name" value="Cyclo_dehy_ocin"/>
</dbReference>
<dbReference type="GO" id="GO:0008641">
    <property type="term" value="F:ubiquitin-like modifier activating enzyme activity"/>
    <property type="evidence" value="ECO:0007669"/>
    <property type="project" value="InterPro"/>
</dbReference>
<accession>A0A975AVH1</accession>
<dbReference type="AlphaFoldDB" id="A0A975AVH1"/>
<dbReference type="EMBL" id="CP060096">
    <property type="protein sequence ID" value="QSZ27194.1"/>
    <property type="molecule type" value="Genomic_DNA"/>
</dbReference>
<dbReference type="Proteomes" id="UP000671913">
    <property type="component" value="Chromosome"/>
</dbReference>
<dbReference type="SUPFAM" id="SSF69572">
    <property type="entry name" value="Activating enzymes of the ubiquitin-like proteins"/>
    <property type="match status" value="1"/>
</dbReference>
<sequence length="362" mass="41134">MKKEDAYCFNENVRMFVDTKNEIRLRIGIWNYDEAVLNLHGLKEDLSNGIREIFARMIKGEAVTFNDIQSMNISNESAEDILQILNNLRAAGMVCLENDKLSKEQICYALLGNLDLYTRNNSNNESKPLLFFTDSPYATENAKELVERMDLKLNFMSEDLKDDISNSNLTKKINGLETEKNLERYAAIFKNYTGIIGCLRQPLINFLRNINRIIVEIEMPMILSFIDGPFISMIGVNPPNTGCFECFEQRSLARMEDHIGYNNFLNFSTFNHCNETKGIIPLLNILTNLVLSEGFLLSTIGTSKFMGRALNIHIPTLEIQIQDILRVPFCPACGAIAKSVFEETNISTRVIIDDLISKALGR</sequence>
<organism evidence="1 2">
    <name type="scientific">Aceticella autotrophica</name>
    <dbReference type="NCBI Taxonomy" id="2755338"/>
    <lineage>
        <taxon>Bacteria</taxon>
        <taxon>Bacillati</taxon>
        <taxon>Bacillota</taxon>
        <taxon>Clostridia</taxon>
        <taxon>Thermoanaerobacterales</taxon>
        <taxon>Thermoanaerobacteraceae</taxon>
        <taxon>Aceticella</taxon>
    </lineage>
</organism>
<name>A0A975AVH1_9THEO</name>
<evidence type="ECO:0000313" key="1">
    <source>
        <dbReference type="EMBL" id="QSZ27194.1"/>
    </source>
</evidence>
<keyword evidence="2" id="KW-1185">Reference proteome</keyword>
<protein>
    <submittedName>
        <fullName evidence="1">Streptolysin associated protein SagC</fullName>
    </submittedName>
</protein>
<dbReference type="RefSeq" id="WP_284679884.1">
    <property type="nucleotide sequence ID" value="NZ_CP060096.1"/>
</dbReference>
<dbReference type="InterPro" id="IPR035985">
    <property type="entry name" value="Ubiquitin-activating_enz"/>
</dbReference>
<dbReference type="NCBIfam" id="TIGR03603">
    <property type="entry name" value="cyclo_dehy_ocin"/>
    <property type="match status" value="1"/>
</dbReference>
<reference evidence="1" key="1">
    <citation type="submission" date="2020-08" db="EMBL/GenBank/DDBJ databases">
        <title>Genomic insights into the carbon and energy metabolism of the first obligate autotrophic acetogenic bacterium Aceticella autotrophica gen. nov., sp. nov.</title>
        <authorList>
            <person name="Toshchakov S.V."/>
            <person name="Elcheninov A.G."/>
            <person name="Kublanov I.V."/>
            <person name="Frolov E.N."/>
            <person name="Lebedinsky A.V."/>
        </authorList>
    </citation>
    <scope>NUCLEOTIDE SEQUENCE</scope>
    <source>
        <strain evidence="1">3443-3Ac</strain>
    </source>
</reference>